<organism evidence="1 2">
    <name type="scientific">Leucogyrophana mollusca</name>
    <dbReference type="NCBI Taxonomy" id="85980"/>
    <lineage>
        <taxon>Eukaryota</taxon>
        <taxon>Fungi</taxon>
        <taxon>Dikarya</taxon>
        <taxon>Basidiomycota</taxon>
        <taxon>Agaricomycotina</taxon>
        <taxon>Agaricomycetes</taxon>
        <taxon>Agaricomycetidae</taxon>
        <taxon>Boletales</taxon>
        <taxon>Boletales incertae sedis</taxon>
        <taxon>Leucogyrophana</taxon>
    </lineage>
</organism>
<sequence length="308" mass="34052">MIGPGLGLRLLHRALVQPSRQGAFTVLRFPAGQGRLLTFPARNLANPAPKFTSPGRPSLSSFLQFAQTAIRNATYRDASAFRSRSPLRQPRPPNRRSPFDWLNSINGQVIFWGIIALNAGVFLAWQSAIATYRQTGDPSLLLFMRDNFLVNYKNVTSGRIWTLVTSCFSHQDVSHALFNGLTFFFMGPAVMGIMGNKRFLGLYLLGGVCCSLASLTWNRFFKHGVISSHGASGAIMAMIAFYACTFPRNTFYIFFVIPCPAWAFLPGILLFDGYRTLTDARTTTDTAGHVGGLLTGIAYYASRVALRR</sequence>
<name>A0ACB8BXU6_9AGAM</name>
<protein>
    <submittedName>
        <fullName evidence="1">Rhomboid-domain-containing protein</fullName>
    </submittedName>
</protein>
<dbReference type="Proteomes" id="UP000790709">
    <property type="component" value="Unassembled WGS sequence"/>
</dbReference>
<accession>A0ACB8BXU6</accession>
<dbReference type="EMBL" id="MU266333">
    <property type="protein sequence ID" value="KAH7930312.1"/>
    <property type="molecule type" value="Genomic_DNA"/>
</dbReference>
<gene>
    <name evidence="1" type="ORF">BV22DRAFT_1001075</name>
</gene>
<proteinExistence type="predicted"/>
<evidence type="ECO:0000313" key="2">
    <source>
        <dbReference type="Proteomes" id="UP000790709"/>
    </source>
</evidence>
<keyword evidence="2" id="KW-1185">Reference proteome</keyword>
<evidence type="ECO:0000313" key="1">
    <source>
        <dbReference type="EMBL" id="KAH7930312.1"/>
    </source>
</evidence>
<reference evidence="1" key="1">
    <citation type="journal article" date="2021" name="New Phytol.">
        <title>Evolutionary innovations through gain and loss of genes in the ectomycorrhizal Boletales.</title>
        <authorList>
            <person name="Wu G."/>
            <person name="Miyauchi S."/>
            <person name="Morin E."/>
            <person name="Kuo A."/>
            <person name="Drula E."/>
            <person name="Varga T."/>
            <person name="Kohler A."/>
            <person name="Feng B."/>
            <person name="Cao Y."/>
            <person name="Lipzen A."/>
            <person name="Daum C."/>
            <person name="Hundley H."/>
            <person name="Pangilinan J."/>
            <person name="Johnson J."/>
            <person name="Barry K."/>
            <person name="LaButti K."/>
            <person name="Ng V."/>
            <person name="Ahrendt S."/>
            <person name="Min B."/>
            <person name="Choi I.G."/>
            <person name="Park H."/>
            <person name="Plett J.M."/>
            <person name="Magnuson J."/>
            <person name="Spatafora J.W."/>
            <person name="Nagy L.G."/>
            <person name="Henrissat B."/>
            <person name="Grigoriev I.V."/>
            <person name="Yang Z.L."/>
            <person name="Xu J."/>
            <person name="Martin F.M."/>
        </authorList>
    </citation>
    <scope>NUCLEOTIDE SEQUENCE</scope>
    <source>
        <strain evidence="1">KUC20120723A-06</strain>
    </source>
</reference>
<comment type="caution">
    <text evidence="1">The sequence shown here is derived from an EMBL/GenBank/DDBJ whole genome shotgun (WGS) entry which is preliminary data.</text>
</comment>